<gene>
    <name evidence="1" type="ORF">H6A31_07130</name>
</gene>
<sequence>MKTYDVYFSDGSSSDNKGFSIKTPEKAIHMAEDMLVKGNSYIDDYAGGTISVVASDGEVVWSSPIPPKKK</sequence>
<dbReference type="EMBL" id="JACJJW010000015">
    <property type="protein sequence ID" value="MBM6758455.1"/>
    <property type="molecule type" value="Genomic_DNA"/>
</dbReference>
<evidence type="ECO:0008006" key="3">
    <source>
        <dbReference type="Google" id="ProtNLM"/>
    </source>
</evidence>
<evidence type="ECO:0000313" key="1">
    <source>
        <dbReference type="EMBL" id="MBM6758455.1"/>
    </source>
</evidence>
<comment type="caution">
    <text evidence="1">The sequence shown here is derived from an EMBL/GenBank/DDBJ whole genome shotgun (WGS) entry which is preliminary data.</text>
</comment>
<organism evidence="1 2">
    <name type="scientific">Bacteroides mediterraneensis</name>
    <dbReference type="NCBI Taxonomy" id="1841856"/>
    <lineage>
        <taxon>Bacteria</taxon>
        <taxon>Pseudomonadati</taxon>
        <taxon>Bacteroidota</taxon>
        <taxon>Bacteroidia</taxon>
        <taxon>Bacteroidales</taxon>
        <taxon>Bacteroidaceae</taxon>
        <taxon>Bacteroides</taxon>
    </lineage>
</organism>
<reference evidence="1 2" key="1">
    <citation type="journal article" date="2021" name="Sci. Rep.">
        <title>The distribution of antibiotic resistance genes in chicken gut microbiota commensals.</title>
        <authorList>
            <person name="Juricova H."/>
            <person name="Matiasovicova J."/>
            <person name="Kubasova T."/>
            <person name="Cejkova D."/>
            <person name="Rychlik I."/>
        </authorList>
    </citation>
    <scope>NUCLEOTIDE SEQUENCE [LARGE SCALE GENOMIC DNA]</scope>
    <source>
        <strain evidence="1 2">An801</strain>
    </source>
</reference>
<proteinExistence type="predicted"/>
<protein>
    <recommendedName>
        <fullName evidence="3">DUF2188 domain-containing protein</fullName>
    </recommendedName>
</protein>
<dbReference type="Proteomes" id="UP000703295">
    <property type="component" value="Unassembled WGS sequence"/>
</dbReference>
<accession>A0ABS2EUV0</accession>
<dbReference type="RefSeq" id="WP_204475638.1">
    <property type="nucleotide sequence ID" value="NZ_CATVUC010000021.1"/>
</dbReference>
<keyword evidence="2" id="KW-1185">Reference proteome</keyword>
<evidence type="ECO:0000313" key="2">
    <source>
        <dbReference type="Proteomes" id="UP000703295"/>
    </source>
</evidence>
<name>A0ABS2EUV0_9BACE</name>